<evidence type="ECO:0000313" key="1">
    <source>
        <dbReference type="Proteomes" id="UP000095287"/>
    </source>
</evidence>
<proteinExistence type="predicted"/>
<dbReference type="WBParaSite" id="L893_g19386.t1">
    <property type="protein sequence ID" value="L893_g19386.t1"/>
    <property type="gene ID" value="L893_g19386"/>
</dbReference>
<name>A0A1I7YSU8_9BILA</name>
<keyword evidence="1" id="KW-1185">Reference proteome</keyword>
<reference evidence="2" key="1">
    <citation type="submission" date="2016-11" db="UniProtKB">
        <authorList>
            <consortium name="WormBaseParasite"/>
        </authorList>
    </citation>
    <scope>IDENTIFICATION</scope>
</reference>
<evidence type="ECO:0000313" key="2">
    <source>
        <dbReference type="WBParaSite" id="L893_g19386.t1"/>
    </source>
</evidence>
<protein>
    <submittedName>
        <fullName evidence="2">MOSC domain-containing protein</fullName>
    </submittedName>
</protein>
<dbReference type="AlphaFoldDB" id="A0A1I7YSU8"/>
<accession>A0A1I7YSU8</accession>
<organism evidence="1 2">
    <name type="scientific">Steinernema glaseri</name>
    <dbReference type="NCBI Taxonomy" id="37863"/>
    <lineage>
        <taxon>Eukaryota</taxon>
        <taxon>Metazoa</taxon>
        <taxon>Ecdysozoa</taxon>
        <taxon>Nematoda</taxon>
        <taxon>Chromadorea</taxon>
        <taxon>Rhabditida</taxon>
        <taxon>Tylenchina</taxon>
        <taxon>Panagrolaimomorpha</taxon>
        <taxon>Strongyloidoidea</taxon>
        <taxon>Steinernematidae</taxon>
        <taxon>Steinernema</taxon>
    </lineage>
</organism>
<dbReference type="Proteomes" id="UP000095287">
    <property type="component" value="Unplaced"/>
</dbReference>
<sequence>MKSKAMESVSTLFIESVIRILDDGDRCDVEEIPGRWGKCGRASRKKTGSLEIAFAPNEQNEWRLHYQLDGWPHLKTKKLSRKVFGDIARNILSIEFFTTDKVLDEDWQSIGPDDKDGLVTFLTNLDAPEKKVEFEPATRLMNPDSDTLLMARHPQFLANFSSLEMISIDQAPAGLVQQMLSTGRLRSVVIRNPVPASALPSKAWVEYFLSESCMELRAEIKGFKTILELIAQWKKMDPRTLPPKKVFLASDCSVRDMAKLGKTKIAVESADKKILRVIGGAKEITRLHRIDHPVQPGSRIYVAFSLRPRARQSGDVVMVLD</sequence>